<dbReference type="PROSITE" id="PS51918">
    <property type="entry name" value="RADICAL_SAM"/>
    <property type="match status" value="1"/>
</dbReference>
<dbReference type="HAMAP" id="MF_00660">
    <property type="entry name" value="PqqE"/>
    <property type="match status" value="1"/>
</dbReference>
<keyword evidence="6 8" id="KW-0408">Iron</keyword>
<dbReference type="EC" id="1.21.98.4" evidence="8"/>
<dbReference type="Proteomes" id="UP000534186">
    <property type="component" value="Unassembled WGS sequence"/>
</dbReference>
<dbReference type="CDD" id="cd01335">
    <property type="entry name" value="Radical_SAM"/>
    <property type="match status" value="1"/>
</dbReference>
<dbReference type="NCBIfam" id="TIGR04085">
    <property type="entry name" value="rSAM_more_4Fe4S"/>
    <property type="match status" value="1"/>
</dbReference>
<evidence type="ECO:0000256" key="5">
    <source>
        <dbReference type="ARBA" id="ARBA00023002"/>
    </source>
</evidence>
<dbReference type="Pfam" id="PF04055">
    <property type="entry name" value="Radical_SAM"/>
    <property type="match status" value="1"/>
</dbReference>
<dbReference type="InterPro" id="IPR058240">
    <property type="entry name" value="rSAM_sf"/>
</dbReference>
<keyword evidence="7 8" id="KW-0411">Iron-sulfur</keyword>
<dbReference type="InterPro" id="IPR006638">
    <property type="entry name" value="Elp3/MiaA/NifB-like_rSAM"/>
</dbReference>
<proteinExistence type="inferred from homology"/>
<dbReference type="GO" id="GO:0051539">
    <property type="term" value="F:4 iron, 4 sulfur cluster binding"/>
    <property type="evidence" value="ECO:0007669"/>
    <property type="project" value="UniProtKB-KW"/>
</dbReference>
<evidence type="ECO:0000313" key="11">
    <source>
        <dbReference type="Proteomes" id="UP000534186"/>
    </source>
</evidence>
<dbReference type="InterPro" id="IPR013785">
    <property type="entry name" value="Aldolase_TIM"/>
</dbReference>
<reference evidence="10 11" key="1">
    <citation type="submission" date="2020-07" db="EMBL/GenBank/DDBJ databases">
        <title>Genomic Encyclopedia of Type Strains, Phase IV (KMG-V): Genome sequencing to study the core and pangenomes of soil and plant-associated prokaryotes.</title>
        <authorList>
            <person name="Whitman W."/>
        </authorList>
    </citation>
    <scope>NUCLEOTIDE SEQUENCE [LARGE SCALE GENOMIC DNA]</scope>
    <source>
        <strain evidence="10 11">M8UP30</strain>
    </source>
</reference>
<dbReference type="InterPro" id="IPR023885">
    <property type="entry name" value="4Fe4S-binding_SPASM_dom"/>
</dbReference>
<comment type="function">
    <text evidence="8">Catalyzes the cross-linking of a glutamate residue and a tyrosine residue in the PqqA protein as part of the biosynthesis of pyrroloquinoline quinone (PQQ).</text>
</comment>
<comment type="subunit">
    <text evidence="8">Interacts with PqqD. The interaction is necessary for activity of PqqE.</text>
</comment>
<sequence length="361" mass="40072">MSTLPGPLSLVAELTHRCPLHCVYCSNPLQMQSGEDELSTEDWARVFHQAAALGVLHLHLTGGEPLARSDIAKLVAAGREANLYVNMITSGLGLTADRMIELKDAGLEHIQLSLQDADEEKANEFAGARAHAHKLKLATLIRQQDMAFTVNVVVHRENLDRLEDILALAESLEPQRIEVAHVQYYGWALKNRDRLMPTPSQVERSVQLIQAAQSRLSGRILLQAVFPDYYARYPKPCVGGWGRQMMLIDPAGLALPCHAAAIIPGLEFDSVRTHSLEWLWQQSPAFNRFRGQSWMKEPCADCDRREIDFGGCRCQAFQLTGDPANTDPACSLSDLHADLVAITQTPPPPPSQWVYRILANS</sequence>
<dbReference type="SFLD" id="SFLDG01386">
    <property type="entry name" value="main_SPASM_domain-containing"/>
    <property type="match status" value="1"/>
</dbReference>
<comment type="caution">
    <text evidence="10">The sequence shown here is derived from an EMBL/GenBank/DDBJ whole genome shotgun (WGS) entry which is preliminary data.</text>
</comment>
<dbReference type="Gene3D" id="3.20.20.70">
    <property type="entry name" value="Aldolase class I"/>
    <property type="match status" value="1"/>
</dbReference>
<dbReference type="GO" id="GO:0016491">
    <property type="term" value="F:oxidoreductase activity"/>
    <property type="evidence" value="ECO:0007669"/>
    <property type="project" value="UniProtKB-KW"/>
</dbReference>
<evidence type="ECO:0000259" key="9">
    <source>
        <dbReference type="PROSITE" id="PS51918"/>
    </source>
</evidence>
<keyword evidence="3 8" id="KW-0479">Metal-binding</keyword>
<keyword evidence="2 8" id="KW-0949">S-adenosyl-L-methionine</keyword>
<dbReference type="CDD" id="cd21119">
    <property type="entry name" value="SPASM_PqqE"/>
    <property type="match status" value="1"/>
</dbReference>
<dbReference type="SFLD" id="SFLDS00029">
    <property type="entry name" value="Radical_SAM"/>
    <property type="match status" value="1"/>
</dbReference>
<dbReference type="PIRSF" id="PIRSF037420">
    <property type="entry name" value="PQQ_syn_pqqE"/>
    <property type="match status" value="1"/>
</dbReference>
<evidence type="ECO:0000256" key="6">
    <source>
        <dbReference type="ARBA" id="ARBA00023004"/>
    </source>
</evidence>
<dbReference type="GO" id="GO:0018189">
    <property type="term" value="P:pyrroloquinoline quinone biosynthetic process"/>
    <property type="evidence" value="ECO:0007669"/>
    <property type="project" value="UniProtKB-UniRule"/>
</dbReference>
<dbReference type="SUPFAM" id="SSF102114">
    <property type="entry name" value="Radical SAM enzymes"/>
    <property type="match status" value="1"/>
</dbReference>
<dbReference type="Pfam" id="PF13186">
    <property type="entry name" value="SPASM"/>
    <property type="match status" value="1"/>
</dbReference>
<name>A0A7Y9NP03_9BACT</name>
<comment type="cofactor">
    <cofactor evidence="8">
        <name>[4Fe-4S] cluster</name>
        <dbReference type="ChEBI" id="CHEBI:49883"/>
    </cofactor>
    <text evidence="8">Binds 1 [4Fe-4S] cluster. The cluster is coordinated with 3 cysteines and an exchangeable S-adenosyl-L-methionine.</text>
</comment>
<feature type="binding site" evidence="8">
    <location>
        <position position="18"/>
    </location>
    <ligand>
        <name>[4Fe-4S] cluster</name>
        <dbReference type="ChEBI" id="CHEBI:49883"/>
        <note>4Fe-4S-S-AdoMet</note>
    </ligand>
</feature>
<organism evidence="10 11">
    <name type="scientific">Tunturiibacter lichenicola</name>
    <dbReference type="NCBI Taxonomy" id="2051959"/>
    <lineage>
        <taxon>Bacteria</taxon>
        <taxon>Pseudomonadati</taxon>
        <taxon>Acidobacteriota</taxon>
        <taxon>Terriglobia</taxon>
        <taxon>Terriglobales</taxon>
        <taxon>Acidobacteriaceae</taxon>
        <taxon>Tunturiibacter</taxon>
    </lineage>
</organism>
<dbReference type="GO" id="GO:0009975">
    <property type="term" value="F:cyclase activity"/>
    <property type="evidence" value="ECO:0007669"/>
    <property type="project" value="UniProtKB-UniRule"/>
</dbReference>
<feature type="domain" description="Radical SAM core" evidence="9">
    <location>
        <begin position="4"/>
        <end position="219"/>
    </location>
</feature>
<evidence type="ECO:0000256" key="2">
    <source>
        <dbReference type="ARBA" id="ARBA00022691"/>
    </source>
</evidence>
<comment type="pathway">
    <text evidence="8">Cofactor biosynthesis; pyrroloquinoline quinone biosynthesis.</text>
</comment>
<keyword evidence="4 8" id="KW-0884">PQQ biosynthesis</keyword>
<dbReference type="SFLD" id="SFLDG01067">
    <property type="entry name" value="SPASM/twitch_domain_containing"/>
    <property type="match status" value="1"/>
</dbReference>
<keyword evidence="1 8" id="KW-0004">4Fe-4S</keyword>
<gene>
    <name evidence="8" type="primary">pqqE</name>
    <name evidence="10" type="ORF">HDF12_002739</name>
</gene>
<accession>A0A7Y9NP03</accession>
<dbReference type="AlphaFoldDB" id="A0A7Y9NP03"/>
<dbReference type="PANTHER" id="PTHR11228:SF7">
    <property type="entry name" value="PQQA PEPTIDE CYCLASE"/>
    <property type="match status" value="1"/>
</dbReference>
<dbReference type="GO" id="GO:0005506">
    <property type="term" value="F:iron ion binding"/>
    <property type="evidence" value="ECO:0007669"/>
    <property type="project" value="UniProtKB-UniRule"/>
</dbReference>
<dbReference type="PANTHER" id="PTHR11228">
    <property type="entry name" value="RADICAL SAM DOMAIN PROTEIN"/>
    <property type="match status" value="1"/>
</dbReference>
<dbReference type="SFLD" id="SFLDF00280">
    <property type="entry name" value="coenzyme_PQQ_synthesis_protein"/>
    <property type="match status" value="1"/>
</dbReference>
<evidence type="ECO:0000256" key="8">
    <source>
        <dbReference type="HAMAP-Rule" id="MF_00660"/>
    </source>
</evidence>
<feature type="binding site" evidence="8">
    <location>
        <position position="22"/>
    </location>
    <ligand>
        <name>[4Fe-4S] cluster</name>
        <dbReference type="ChEBI" id="CHEBI:49883"/>
        <note>4Fe-4S-S-AdoMet</note>
    </ligand>
</feature>
<evidence type="ECO:0000256" key="3">
    <source>
        <dbReference type="ARBA" id="ARBA00022723"/>
    </source>
</evidence>
<dbReference type="NCBIfam" id="TIGR02109">
    <property type="entry name" value="PQQ_syn_pqqE"/>
    <property type="match status" value="1"/>
</dbReference>
<dbReference type="InterPro" id="IPR050377">
    <property type="entry name" value="Radical_SAM_PqqE_MftC-like"/>
</dbReference>
<dbReference type="UniPathway" id="UPA00539"/>
<feature type="binding site" evidence="8">
    <location>
        <position position="25"/>
    </location>
    <ligand>
        <name>[4Fe-4S] cluster</name>
        <dbReference type="ChEBI" id="CHEBI:49883"/>
        <note>4Fe-4S-S-AdoMet</note>
    </ligand>
</feature>
<comment type="similarity">
    <text evidence="8">Belongs to the radical SAM superfamily. PqqE family.</text>
</comment>
<evidence type="ECO:0000313" key="10">
    <source>
        <dbReference type="EMBL" id="NYF52340.1"/>
    </source>
</evidence>
<evidence type="ECO:0000256" key="1">
    <source>
        <dbReference type="ARBA" id="ARBA00022485"/>
    </source>
</evidence>
<dbReference type="SMART" id="SM00729">
    <property type="entry name" value="Elp3"/>
    <property type="match status" value="1"/>
</dbReference>
<dbReference type="InterPro" id="IPR017200">
    <property type="entry name" value="PqqE-like"/>
</dbReference>
<evidence type="ECO:0000256" key="4">
    <source>
        <dbReference type="ARBA" id="ARBA00022905"/>
    </source>
</evidence>
<comment type="catalytic activity">
    <reaction evidence="8">
        <text>[PQQ precursor protein] + S-adenosyl-L-methionine = E-Y cross-linked-[PQQ precursor protein] + 5'-deoxyadenosine + L-methionine + H(+)</text>
        <dbReference type="Rhea" id="RHEA:56836"/>
        <dbReference type="Rhea" id="RHEA-COMP:14800"/>
        <dbReference type="Rhea" id="RHEA-COMP:14801"/>
        <dbReference type="ChEBI" id="CHEBI:15378"/>
        <dbReference type="ChEBI" id="CHEBI:17319"/>
        <dbReference type="ChEBI" id="CHEBI:57844"/>
        <dbReference type="ChEBI" id="CHEBI:59789"/>
        <dbReference type="ChEBI" id="CHEBI:141026"/>
        <dbReference type="ChEBI" id="CHEBI:141027"/>
        <dbReference type="EC" id="1.21.98.4"/>
    </reaction>
</comment>
<dbReference type="EMBL" id="JACCCV010000002">
    <property type="protein sequence ID" value="NYF52340.1"/>
    <property type="molecule type" value="Genomic_DNA"/>
</dbReference>
<evidence type="ECO:0000256" key="7">
    <source>
        <dbReference type="ARBA" id="ARBA00023014"/>
    </source>
</evidence>
<dbReference type="InterPro" id="IPR011843">
    <property type="entry name" value="PQQ_synth_PqqE_bac"/>
</dbReference>
<keyword evidence="5 8" id="KW-0560">Oxidoreductase</keyword>
<dbReference type="GO" id="GO:1904047">
    <property type="term" value="F:S-adenosyl-L-methionine binding"/>
    <property type="evidence" value="ECO:0007669"/>
    <property type="project" value="UniProtKB-UniRule"/>
</dbReference>
<dbReference type="InterPro" id="IPR007197">
    <property type="entry name" value="rSAM"/>
</dbReference>
<protein>
    <recommendedName>
        <fullName evidence="8">PqqA peptide cyclase</fullName>
        <ecNumber evidence="8">1.21.98.4</ecNumber>
    </recommendedName>
    <alternativeName>
        <fullName evidence="8">Coenzyme PQQ synthesis protein E</fullName>
    </alternativeName>
</protein>